<dbReference type="InterPro" id="IPR016039">
    <property type="entry name" value="Thiolase-like"/>
</dbReference>
<evidence type="ECO:0000256" key="1">
    <source>
        <dbReference type="ARBA" id="ARBA00005194"/>
    </source>
</evidence>
<protein>
    <submittedName>
        <fullName evidence="14">Myxalamid-type polyketide synthase MxaB</fullName>
    </submittedName>
</protein>
<dbReference type="InterPro" id="IPR014043">
    <property type="entry name" value="Acyl_transferase_dom"/>
</dbReference>
<evidence type="ECO:0000259" key="13">
    <source>
        <dbReference type="PROSITE" id="PS52019"/>
    </source>
</evidence>
<gene>
    <name evidence="14" type="ORF">BECKLFY1418C_GA0070996_103010</name>
</gene>
<dbReference type="PROSITE" id="PS52019">
    <property type="entry name" value="PKS_MFAS_DH"/>
    <property type="match status" value="1"/>
</dbReference>
<dbReference type="Pfam" id="PF02801">
    <property type="entry name" value="Ketoacyl-synt_C"/>
    <property type="match status" value="1"/>
</dbReference>
<dbReference type="PROSITE" id="PS51257">
    <property type="entry name" value="PROKAR_LIPOPROTEIN"/>
    <property type="match status" value="1"/>
</dbReference>
<feature type="region of interest" description="N-terminal hotdog fold" evidence="10">
    <location>
        <begin position="911"/>
        <end position="1033"/>
    </location>
</feature>
<evidence type="ECO:0000256" key="7">
    <source>
        <dbReference type="ARBA" id="ARBA00023268"/>
    </source>
</evidence>
<evidence type="ECO:0000256" key="10">
    <source>
        <dbReference type="PROSITE-ProRule" id="PRU01363"/>
    </source>
</evidence>
<dbReference type="SMART" id="SM00829">
    <property type="entry name" value="PKS_ER"/>
    <property type="match status" value="1"/>
</dbReference>
<dbReference type="SMART" id="SM00823">
    <property type="entry name" value="PKS_PP"/>
    <property type="match status" value="1"/>
</dbReference>
<dbReference type="InterPro" id="IPR020843">
    <property type="entry name" value="ER"/>
</dbReference>
<dbReference type="Pfam" id="PF22621">
    <property type="entry name" value="CurL-like_PKS_C"/>
    <property type="match status" value="1"/>
</dbReference>
<keyword evidence="8" id="KW-0012">Acyltransferase</keyword>
<dbReference type="InterPro" id="IPR014030">
    <property type="entry name" value="Ketoacyl_synth_N"/>
</dbReference>
<dbReference type="SMART" id="SM00826">
    <property type="entry name" value="PKS_DH"/>
    <property type="match status" value="1"/>
</dbReference>
<dbReference type="InterPro" id="IPR013154">
    <property type="entry name" value="ADH-like_N"/>
</dbReference>
<dbReference type="InterPro" id="IPR049900">
    <property type="entry name" value="PKS_mFAS_DH"/>
</dbReference>
<dbReference type="Pfam" id="PF08659">
    <property type="entry name" value="KR"/>
    <property type="match status" value="1"/>
</dbReference>
<keyword evidence="4" id="KW-0597">Phosphoprotein</keyword>
<sequence>MTKNRNTTVAKKTELTPIAIIGIGCRFPGDAENPQKFWEMLCEGRDGVIEVPADRWDIKRFYDPDPNKPGKTYTKHGAYLRQPIDQMDALFFGISPREAETLDPQQRLLLEVTWEALEDAGLVPKQLVGSATGVFIGGFIIDHITKSTSPYNRDLLGTYSAASFTHTILSARIAYVLDLHGPCMTLDTACSSSLVAFHQACQSIRADESELALVGGVNVMQRPEIPISMCKSQLLAADGRSKSFDARGDGYGRGEGAGIVVLKPLSAAMRDGDSIYAVVRGTGVNQDGRTEGITLPNREAQATLIRQVCERSSIAPDEISYIEAHGTGTAVGDPTECNALGSVLGQGRSPQDDNGCWIGSLKANMGHLEAAAGIASVIKSSLCLTHRQIPPVANLENPNSGIPFEALGLRLPRKLESMPEGKKPLYIGINSFGYGGTNAHVILEEAPVTEKLPIEDAPDTPYLLPLSARSEKALSDLAQSYLDFLSAPEALPLHDICYSAGARREHHSHRLALIADSHDGMVEQLQSFVKGEGGHLSSGQVFPGQEARPVFVFTGMGPQWWAMGRELLQHEPVFRQVAEECDAIFQDLSGWSILAEMKADEADSKMSETHIAQPANFIVQAGLSALWRAWGIEPAAIVGHSVGDVTASYIAGILGLEDAMLVSYHRSRLQKTVAGQGKMLAAGLSMEEARAMLAVDGKQVSFAAINSPASVTLSGDPDALEEIAKKLQARDIFNRFLQVELAYHSHIMDSLRDEFREVLSTLRPKIPSVPFYSTVLGRRVEEAACDGEYWCNNIRQPVLFAKSIENLMDDDHRLFLEVGPHPVLSTATKECLAHRGARGTVIASLHREKSERTTLREALGNLYTANTPIDFKRFYGTGNYVRLPTYPWQREIYWSESEESIRDRLGDPEHHPLLGRRLTIPAPDNLLWESNLNNHFLPYMPDHRIEGLVILPGAAYVEIGLAIHKAIDEKEACALEGITLHRALVVEATDEPVLHVNHNEETREYTIYSRTRDDKSDWTLHATGSISMLRIGDAKPIDLDEVREHCHMSVDADSLYAQLHEIGLQYGPYFRGIRRLWKGKDEVLARIEGHGALAVDDSGYRLHPTLLDACFQSLIALLGDSAVPYIPVSIRQLRFHGSPKARCWSHARLTRCSTGFIEADISLCGDDGKVQVEVKDLRCQALSTKKGKQSEDWRQWIYEFAWEPAEQPDPTGTNAPGRWLLFSDQGSIGEQLEEQLFFHDTKAVVRVLSGTAFQKRNSTHFEIRPDSREDMQRVLEAVGDVDRVVYLWGLNASVTQGDPTGTADTIACLHLIQALAHVKQLEFLHLFLVTCGAQPIRADEGPLALTQAPLIGLAQVAINEYPDIRFHLVDLDCGNEQGGLASLVAELLADSPEEEIALRGMTRYVHRLRQTQAEESEPIFATPGFPYELEVGTPGSIDSLHFREKHRQVPGSGEIEIEVHAASLNYKVVSKVTKILSEEALENTFYGDSLGMEAAGVITRVGEGVEGYRVGDAVVAPLPGIFGSYITLSVDSAFLVPKPGNFGYEEAAGVSRAFVTAYYGLHHIARLQSGEKVLIHAATSGVGMASIQVAQWIGAEIFATVDSPEKIGYLHSVGIEHVMDFRSLEFVDEIMASTNGKGVDVVISVLPGEIITKNLVILGSFGRFIEIGKQGIVNDNRLPMRPFNRNLTFAVVDIDHLMAERPQIFRRMLSEVWGRFMTQDFRPLPLKVFPAARVVDAFDYMDHPKHAGKIVVSMRDVEGLLVLPMAMEKTLFKSDATYLITGGFGGFGLEIAKWMSALGVRNLVLVGRRGAATEEARRTVEELEKAGTRVFAAAADIAQESQVVKLINEIDATMPLLKGIMHAAAVLDDAPIAELDAERFSKVMAPKALGAWYLHRYIQDIPLDFFVLFSSISAQIGNAGQGNYAAANVFLDALAHHRRANGLPATSVNWGAISEVGMAARDKETGEYLGSIGVKGITLVQAMKALAYILYRQPVQISLTHMDWGKYGKPNPAFAASPRFSHLIPKEETSTGDSPDRALRWALQAMGPEAQEEKVIALLAGELGKTLRIPVERVSLHHALPNMGVDSLMAMELRSAIHTQFGVMLTTLELLKGDTITQMGPRLLEKMGIAGEETMTLDYVEGEI</sequence>
<feature type="active site" description="Proton donor; for dehydratase activity" evidence="10">
    <location>
        <position position="1108"/>
    </location>
</feature>
<comment type="pathway">
    <text evidence="1">Lipid metabolism; fatty acid biosynthesis.</text>
</comment>
<dbReference type="InterPro" id="IPR036736">
    <property type="entry name" value="ACP-like_sf"/>
</dbReference>
<dbReference type="SUPFAM" id="SSF53901">
    <property type="entry name" value="Thiolase-like"/>
    <property type="match status" value="1"/>
</dbReference>
<dbReference type="InterPro" id="IPR014031">
    <property type="entry name" value="Ketoacyl_synth_C"/>
</dbReference>
<evidence type="ECO:0000256" key="5">
    <source>
        <dbReference type="ARBA" id="ARBA00022679"/>
    </source>
</evidence>
<dbReference type="SUPFAM" id="SSF50129">
    <property type="entry name" value="GroES-like"/>
    <property type="match status" value="1"/>
</dbReference>
<dbReference type="InterPro" id="IPR042104">
    <property type="entry name" value="PKS_dehydratase_sf"/>
</dbReference>
<evidence type="ECO:0000256" key="3">
    <source>
        <dbReference type="ARBA" id="ARBA00022450"/>
    </source>
</evidence>
<dbReference type="SMART" id="SM00825">
    <property type="entry name" value="PKS_KS"/>
    <property type="match status" value="1"/>
</dbReference>
<evidence type="ECO:0000256" key="9">
    <source>
        <dbReference type="ARBA" id="ARBA00054155"/>
    </source>
</evidence>
<keyword evidence="5" id="KW-0808">Transferase</keyword>
<dbReference type="FunFam" id="3.40.366.10:FF:000002">
    <property type="entry name" value="Probable polyketide synthase 2"/>
    <property type="match status" value="1"/>
</dbReference>
<dbReference type="SMART" id="SM00827">
    <property type="entry name" value="PKS_AT"/>
    <property type="match status" value="1"/>
</dbReference>
<evidence type="ECO:0000259" key="11">
    <source>
        <dbReference type="PROSITE" id="PS50075"/>
    </source>
</evidence>
<dbReference type="Pfam" id="PF00107">
    <property type="entry name" value="ADH_zinc_N"/>
    <property type="match status" value="1"/>
</dbReference>
<evidence type="ECO:0000259" key="12">
    <source>
        <dbReference type="PROSITE" id="PS52004"/>
    </source>
</evidence>
<dbReference type="InterPro" id="IPR050091">
    <property type="entry name" value="PKS_NRPS_Biosynth_Enz"/>
</dbReference>
<dbReference type="SUPFAM" id="SSF55048">
    <property type="entry name" value="Probable ACP-binding domain of malonyl-CoA ACP transacylase"/>
    <property type="match status" value="1"/>
</dbReference>
<dbReference type="InterPro" id="IPR020841">
    <property type="entry name" value="PKS_Beta-ketoAc_synthase_dom"/>
</dbReference>
<evidence type="ECO:0000256" key="2">
    <source>
        <dbReference type="ARBA" id="ARBA00006484"/>
    </source>
</evidence>
<dbReference type="Gene3D" id="1.10.1200.10">
    <property type="entry name" value="ACP-like"/>
    <property type="match status" value="1"/>
</dbReference>
<dbReference type="EMBL" id="CAADFN010000030">
    <property type="protein sequence ID" value="VFK17278.1"/>
    <property type="molecule type" value="Genomic_DNA"/>
</dbReference>
<dbReference type="CDD" id="cd08955">
    <property type="entry name" value="KR_2_FAS_SDR_x"/>
    <property type="match status" value="1"/>
</dbReference>
<accession>A0A450WJV2</accession>
<dbReference type="InterPro" id="IPR009081">
    <property type="entry name" value="PP-bd_ACP"/>
</dbReference>
<dbReference type="InterPro" id="IPR020806">
    <property type="entry name" value="PKS_PP-bd"/>
</dbReference>
<name>A0A450WJV2_9GAMM</name>
<dbReference type="Pfam" id="PF14765">
    <property type="entry name" value="PS-DH"/>
    <property type="match status" value="1"/>
</dbReference>
<comment type="similarity">
    <text evidence="2">Belongs to the short-chain dehydrogenases/reductases (SDR) family.</text>
</comment>
<dbReference type="Gene3D" id="3.90.180.10">
    <property type="entry name" value="Medium-chain alcohol dehydrogenases, catalytic domain"/>
    <property type="match status" value="1"/>
</dbReference>
<evidence type="ECO:0000313" key="14">
    <source>
        <dbReference type="EMBL" id="VFK17278.1"/>
    </source>
</evidence>
<dbReference type="Pfam" id="PF00698">
    <property type="entry name" value="Acyl_transf_1"/>
    <property type="match status" value="1"/>
</dbReference>
<dbReference type="Pfam" id="PF08240">
    <property type="entry name" value="ADH_N"/>
    <property type="match status" value="1"/>
</dbReference>
<dbReference type="Gene3D" id="3.30.70.3290">
    <property type="match status" value="1"/>
</dbReference>
<dbReference type="InterPro" id="IPR049552">
    <property type="entry name" value="PKS_DH_N"/>
</dbReference>
<dbReference type="Gene3D" id="3.40.366.10">
    <property type="entry name" value="Malonyl-Coenzyme A Acyl Carrier Protein, domain 2"/>
    <property type="match status" value="1"/>
</dbReference>
<evidence type="ECO:0000256" key="4">
    <source>
        <dbReference type="ARBA" id="ARBA00022553"/>
    </source>
</evidence>
<dbReference type="SMART" id="SM00822">
    <property type="entry name" value="PKS_KR"/>
    <property type="match status" value="1"/>
</dbReference>
<dbReference type="FunFam" id="3.40.47.10:FF:000019">
    <property type="entry name" value="Polyketide synthase type I"/>
    <property type="match status" value="1"/>
</dbReference>
<dbReference type="GO" id="GO:0031177">
    <property type="term" value="F:phosphopantetheine binding"/>
    <property type="evidence" value="ECO:0007669"/>
    <property type="project" value="InterPro"/>
</dbReference>
<dbReference type="PROSITE" id="PS50075">
    <property type="entry name" value="CARRIER"/>
    <property type="match status" value="1"/>
</dbReference>
<dbReference type="InterPro" id="IPR057326">
    <property type="entry name" value="KR_dom"/>
</dbReference>
<dbReference type="Gene3D" id="3.10.129.110">
    <property type="entry name" value="Polyketide synthase dehydratase"/>
    <property type="match status" value="1"/>
</dbReference>
<dbReference type="GO" id="GO:0004315">
    <property type="term" value="F:3-oxoacyl-[acyl-carrier-protein] synthase activity"/>
    <property type="evidence" value="ECO:0007669"/>
    <property type="project" value="InterPro"/>
</dbReference>
<dbReference type="InterPro" id="IPR013149">
    <property type="entry name" value="ADH-like_C"/>
</dbReference>
<dbReference type="InterPro" id="IPR020807">
    <property type="entry name" value="PKS_DH"/>
</dbReference>
<dbReference type="Gene3D" id="3.40.47.10">
    <property type="match status" value="1"/>
</dbReference>
<dbReference type="Pfam" id="PF00109">
    <property type="entry name" value="ketoacyl-synt"/>
    <property type="match status" value="1"/>
</dbReference>
<dbReference type="Pfam" id="PF21089">
    <property type="entry name" value="PKS_DH_N"/>
    <property type="match status" value="1"/>
</dbReference>
<dbReference type="InterPro" id="IPR018201">
    <property type="entry name" value="Ketoacyl_synth_AS"/>
</dbReference>
<dbReference type="InterPro" id="IPR011032">
    <property type="entry name" value="GroES-like_sf"/>
</dbReference>
<organism evidence="14">
    <name type="scientific">Candidatus Kentrum sp. LFY</name>
    <dbReference type="NCBI Taxonomy" id="2126342"/>
    <lineage>
        <taxon>Bacteria</taxon>
        <taxon>Pseudomonadati</taxon>
        <taxon>Pseudomonadota</taxon>
        <taxon>Gammaproteobacteria</taxon>
        <taxon>Candidatus Kentrum</taxon>
    </lineage>
</organism>
<feature type="domain" description="PKS/mFAS DH" evidence="13">
    <location>
        <begin position="911"/>
        <end position="1188"/>
    </location>
</feature>
<dbReference type="InterPro" id="IPR016035">
    <property type="entry name" value="Acyl_Trfase/lysoPLipase"/>
</dbReference>
<keyword evidence="3" id="KW-0596">Phosphopantetheine</keyword>
<dbReference type="SUPFAM" id="SSF47336">
    <property type="entry name" value="ACP-like"/>
    <property type="match status" value="1"/>
</dbReference>
<dbReference type="PANTHER" id="PTHR43775:SF37">
    <property type="entry name" value="SI:DKEY-61P9.11"/>
    <property type="match status" value="1"/>
</dbReference>
<dbReference type="FunFam" id="3.40.50.720:FF:000209">
    <property type="entry name" value="Polyketide synthase Pks12"/>
    <property type="match status" value="1"/>
</dbReference>
<evidence type="ECO:0000256" key="6">
    <source>
        <dbReference type="ARBA" id="ARBA00022857"/>
    </source>
</evidence>
<dbReference type="Gene3D" id="3.40.50.720">
    <property type="entry name" value="NAD(P)-binding Rossmann-like Domain"/>
    <property type="match status" value="3"/>
</dbReference>
<dbReference type="GO" id="GO:0006633">
    <property type="term" value="P:fatty acid biosynthetic process"/>
    <property type="evidence" value="ECO:0007669"/>
    <property type="project" value="UniProtKB-UniPathway"/>
</dbReference>
<dbReference type="CDD" id="cd00833">
    <property type="entry name" value="PKS"/>
    <property type="match status" value="1"/>
</dbReference>
<dbReference type="PANTHER" id="PTHR43775">
    <property type="entry name" value="FATTY ACID SYNTHASE"/>
    <property type="match status" value="1"/>
</dbReference>
<proteinExistence type="inferred from homology"/>
<feature type="domain" description="Ketosynthase family 3 (KS3)" evidence="12">
    <location>
        <begin position="15"/>
        <end position="445"/>
    </location>
</feature>
<dbReference type="PROSITE" id="PS52004">
    <property type="entry name" value="KS3_2"/>
    <property type="match status" value="1"/>
</dbReference>
<dbReference type="GO" id="GO:0004312">
    <property type="term" value="F:fatty acid synthase activity"/>
    <property type="evidence" value="ECO:0007669"/>
    <property type="project" value="TreeGrafter"/>
</dbReference>
<dbReference type="UniPathway" id="UPA00094"/>
<evidence type="ECO:0000256" key="8">
    <source>
        <dbReference type="ARBA" id="ARBA00023315"/>
    </source>
</evidence>
<dbReference type="InterPro" id="IPR001227">
    <property type="entry name" value="Ac_transferase_dom_sf"/>
</dbReference>
<feature type="domain" description="Carrier" evidence="11">
    <location>
        <begin position="2049"/>
        <end position="2127"/>
    </location>
</feature>
<dbReference type="SUPFAM" id="SSF51735">
    <property type="entry name" value="NAD(P)-binding Rossmann-fold domains"/>
    <property type="match status" value="3"/>
</dbReference>
<dbReference type="CDD" id="cd05195">
    <property type="entry name" value="enoyl_red"/>
    <property type="match status" value="1"/>
</dbReference>
<dbReference type="InterPro" id="IPR036291">
    <property type="entry name" value="NAD(P)-bd_dom_sf"/>
</dbReference>
<feature type="active site" description="Proton acceptor; for dehydratase activity" evidence="10">
    <location>
        <position position="943"/>
    </location>
</feature>
<dbReference type="SUPFAM" id="SSF52151">
    <property type="entry name" value="FabD/lysophospholipase-like"/>
    <property type="match status" value="1"/>
</dbReference>
<keyword evidence="6" id="KW-0521">NADP</keyword>
<dbReference type="Pfam" id="PF00550">
    <property type="entry name" value="PP-binding"/>
    <property type="match status" value="1"/>
</dbReference>
<dbReference type="GO" id="GO:0016491">
    <property type="term" value="F:oxidoreductase activity"/>
    <property type="evidence" value="ECO:0007669"/>
    <property type="project" value="InterPro"/>
</dbReference>
<reference evidence="14" key="1">
    <citation type="submission" date="2019-02" db="EMBL/GenBank/DDBJ databases">
        <authorList>
            <person name="Gruber-Vodicka R. H."/>
            <person name="Seah K. B. B."/>
        </authorList>
    </citation>
    <scope>NUCLEOTIDE SEQUENCE</scope>
    <source>
        <strain evidence="14">BECK_BY7</strain>
    </source>
</reference>
<dbReference type="InterPro" id="IPR016036">
    <property type="entry name" value="Malonyl_transacylase_ACP-bd"/>
</dbReference>
<dbReference type="InterPro" id="IPR013968">
    <property type="entry name" value="PKS_KR"/>
</dbReference>
<dbReference type="PROSITE" id="PS00606">
    <property type="entry name" value="KS3_1"/>
    <property type="match status" value="1"/>
</dbReference>
<dbReference type="InterPro" id="IPR049551">
    <property type="entry name" value="PKS_DH_C"/>
</dbReference>
<comment type="function">
    <text evidence="9">Involved in production of the polyketide antibiotic thailandamide.</text>
</comment>
<feature type="region of interest" description="C-terminal hotdog fold" evidence="10">
    <location>
        <begin position="1047"/>
        <end position="1188"/>
    </location>
</feature>
<keyword evidence="7" id="KW-0511">Multifunctional enzyme</keyword>